<dbReference type="InterPro" id="IPR016166">
    <property type="entry name" value="FAD-bd_PCMH"/>
</dbReference>
<feature type="region of interest" description="Disordered" evidence="6">
    <location>
        <begin position="1"/>
        <end position="27"/>
    </location>
</feature>
<dbReference type="AlphaFoldDB" id="A0A173G993"/>
<dbReference type="InterPro" id="IPR050416">
    <property type="entry name" value="FAD-linked_Oxidoreductase"/>
</dbReference>
<comment type="cofactor">
    <cofactor evidence="1">
        <name>FAD</name>
        <dbReference type="ChEBI" id="CHEBI:57692"/>
    </cofactor>
</comment>
<dbReference type="PROSITE" id="PS51387">
    <property type="entry name" value="FAD_PCMH"/>
    <property type="match status" value="1"/>
</dbReference>
<evidence type="ECO:0000256" key="6">
    <source>
        <dbReference type="SAM" id="MobiDB-lite"/>
    </source>
</evidence>
<keyword evidence="7" id="KW-0812">Transmembrane</keyword>
<dbReference type="Gene3D" id="3.30.465.10">
    <property type="match status" value="1"/>
</dbReference>
<dbReference type="Gene3D" id="3.40.462.20">
    <property type="match status" value="1"/>
</dbReference>
<dbReference type="GO" id="GO:0016491">
    <property type="term" value="F:oxidoreductase activity"/>
    <property type="evidence" value="ECO:0007669"/>
    <property type="project" value="UniProtKB-KW"/>
</dbReference>
<sequence>MGEKETSMGGKPFLTNQTPPRAFDQSQTGEADDFLRMPFWIRRSHKDRQARAMTNSVLAWPAVAFIICVLSALYLNKAQFKAQGSLAACLATQRVPFVAESSKEFERLATPWNLRLKYRPAAIAMPHSADQVRAAVLCGVKSGVRVNARGGGHSFGSFSSGGEDGHLVVDTRRMNGIALRNQDGVARIQPGARLGRVAKELYNQGRRGIPHGTCPGVGIAGHLLHGGYGMASRAYGLTLDWLVGATVILANGSQVHCSATENTDLFWALRGAGSSFGIVAEFELQTFSVPDVVTPFTVDLSWTEAQAVQGFKAFQELAVSAPRDLNLWFAMDGTGKSILQGVYLGDVNAFEDAIRPFLERAHATVSFANTMNWLEANEYFASGEQLEQNDPYDSHRMFYGTSLVTNAIAQDLIESFMAAVFSNLKNVSARHSWDLSVAFHGGDASAIADIHASATAYVHRDKLLVYQFSDYGIMGKRHPEDSLVLLKRFRESMTNALADEDWGMYANYIDTALDGHTAQQLYWGDNLPRLRRIKSSLDPQQVFWDPHSVGPQS</sequence>
<dbReference type="EMBL" id="KU202380">
    <property type="protein sequence ID" value="ANH22765.1"/>
    <property type="molecule type" value="Genomic_DNA"/>
</dbReference>
<reference evidence="9" key="1">
    <citation type="journal article" date="2016" name="BMC Genomics">
        <title>Genome sequence and comparative analysis of clavicipitaceous insect-pathogenic fungus Aschersonia badia with Metarhizium spp.</title>
        <authorList>
            <person name="Agrawal Y."/>
            <person name="Narwani T."/>
            <person name="Subramanian S."/>
        </authorList>
    </citation>
    <scope>NUCLEOTIDE SEQUENCE</scope>
    <source>
        <strain evidence="9">MTCC 10142</strain>
    </source>
</reference>
<dbReference type="PANTHER" id="PTHR42973:SF39">
    <property type="entry name" value="FAD-BINDING PCMH-TYPE DOMAIN-CONTAINING PROTEIN"/>
    <property type="match status" value="1"/>
</dbReference>
<evidence type="ECO:0000256" key="4">
    <source>
        <dbReference type="ARBA" id="ARBA00022827"/>
    </source>
</evidence>
<name>A0A173G993_9HYPO</name>
<evidence type="ECO:0000259" key="8">
    <source>
        <dbReference type="PROSITE" id="PS51387"/>
    </source>
</evidence>
<dbReference type="PANTHER" id="PTHR42973">
    <property type="entry name" value="BINDING OXIDOREDUCTASE, PUTATIVE (AFU_ORTHOLOGUE AFUA_1G17690)-RELATED"/>
    <property type="match status" value="1"/>
</dbReference>
<feature type="transmembrane region" description="Helical" evidence="7">
    <location>
        <begin position="52"/>
        <end position="75"/>
    </location>
</feature>
<evidence type="ECO:0000256" key="1">
    <source>
        <dbReference type="ARBA" id="ARBA00001974"/>
    </source>
</evidence>
<feature type="non-terminal residue" evidence="9">
    <location>
        <position position="553"/>
    </location>
</feature>
<accession>A0A173G993</accession>
<evidence type="ECO:0000256" key="3">
    <source>
        <dbReference type="ARBA" id="ARBA00022630"/>
    </source>
</evidence>
<evidence type="ECO:0000313" key="9">
    <source>
        <dbReference type="EMBL" id="ANH22765.1"/>
    </source>
</evidence>
<dbReference type="Pfam" id="PF01565">
    <property type="entry name" value="FAD_binding_4"/>
    <property type="match status" value="1"/>
</dbReference>
<dbReference type="Pfam" id="PF08031">
    <property type="entry name" value="BBE"/>
    <property type="match status" value="1"/>
</dbReference>
<protein>
    <recommendedName>
        <fullName evidence="8">FAD-binding PCMH-type domain-containing protein</fullName>
    </recommendedName>
</protein>
<dbReference type="InterPro" id="IPR036318">
    <property type="entry name" value="FAD-bd_PCMH-like_sf"/>
</dbReference>
<keyword evidence="7" id="KW-1133">Transmembrane helix</keyword>
<dbReference type="InterPro" id="IPR016169">
    <property type="entry name" value="FAD-bd_PCMH_sub2"/>
</dbReference>
<keyword evidence="7" id="KW-0472">Membrane</keyword>
<proteinExistence type="inferred from homology"/>
<evidence type="ECO:0000256" key="2">
    <source>
        <dbReference type="ARBA" id="ARBA00005466"/>
    </source>
</evidence>
<organism evidence="9">
    <name type="scientific">Hypocrella siamensis</name>
    <dbReference type="NCBI Taxonomy" id="696354"/>
    <lineage>
        <taxon>Eukaryota</taxon>
        <taxon>Fungi</taxon>
        <taxon>Dikarya</taxon>
        <taxon>Ascomycota</taxon>
        <taxon>Pezizomycotina</taxon>
        <taxon>Sordariomycetes</taxon>
        <taxon>Hypocreomycetidae</taxon>
        <taxon>Hypocreales</taxon>
        <taxon>Clavicipitaceae</taxon>
        <taxon>Hypocrella</taxon>
    </lineage>
</organism>
<comment type="similarity">
    <text evidence="2">Belongs to the oxygen-dependent FAD-linked oxidoreductase family.</text>
</comment>
<feature type="compositionally biased region" description="Polar residues" evidence="6">
    <location>
        <begin position="14"/>
        <end position="27"/>
    </location>
</feature>
<feature type="non-terminal residue" evidence="9">
    <location>
        <position position="1"/>
    </location>
</feature>
<evidence type="ECO:0000256" key="7">
    <source>
        <dbReference type="SAM" id="Phobius"/>
    </source>
</evidence>
<dbReference type="SUPFAM" id="SSF56176">
    <property type="entry name" value="FAD-binding/transporter-associated domain-like"/>
    <property type="match status" value="1"/>
</dbReference>
<keyword evidence="3" id="KW-0285">Flavoprotein</keyword>
<dbReference type="GO" id="GO:0071949">
    <property type="term" value="F:FAD binding"/>
    <property type="evidence" value="ECO:0007669"/>
    <property type="project" value="InterPro"/>
</dbReference>
<evidence type="ECO:0000256" key="5">
    <source>
        <dbReference type="ARBA" id="ARBA00023002"/>
    </source>
</evidence>
<feature type="domain" description="FAD-binding PCMH-type" evidence="8">
    <location>
        <begin position="116"/>
        <end position="289"/>
    </location>
</feature>
<keyword evidence="5" id="KW-0560">Oxidoreductase</keyword>
<dbReference type="InterPro" id="IPR006094">
    <property type="entry name" value="Oxid_FAD_bind_N"/>
</dbReference>
<dbReference type="InterPro" id="IPR012951">
    <property type="entry name" value="BBE"/>
</dbReference>
<keyword evidence="4" id="KW-0274">FAD</keyword>